<keyword evidence="2" id="KW-1185">Reference proteome</keyword>
<name>A0A2V3IJI6_9FLOR</name>
<evidence type="ECO:0000313" key="1">
    <source>
        <dbReference type="EMBL" id="PXF42219.1"/>
    </source>
</evidence>
<accession>A0A2V3IJI6</accession>
<dbReference type="AlphaFoldDB" id="A0A2V3IJI6"/>
<protein>
    <submittedName>
        <fullName evidence="1">Uncharacterized protein</fullName>
    </submittedName>
</protein>
<dbReference type="EMBL" id="NBIV01000172">
    <property type="protein sequence ID" value="PXF42219.1"/>
    <property type="molecule type" value="Genomic_DNA"/>
</dbReference>
<gene>
    <name evidence="1" type="ORF">BWQ96_08047</name>
</gene>
<reference evidence="1 2" key="1">
    <citation type="journal article" date="2018" name="Mol. Biol. Evol.">
        <title>Analysis of the draft genome of the red seaweed Gracilariopsis chorda provides insights into genome size evolution in Rhodophyta.</title>
        <authorList>
            <person name="Lee J."/>
            <person name="Yang E.C."/>
            <person name="Graf L."/>
            <person name="Yang J.H."/>
            <person name="Qiu H."/>
            <person name="Zel Zion U."/>
            <person name="Chan C.X."/>
            <person name="Stephens T.G."/>
            <person name="Weber A.P.M."/>
            <person name="Boo G.H."/>
            <person name="Boo S.M."/>
            <person name="Kim K.M."/>
            <person name="Shin Y."/>
            <person name="Jung M."/>
            <person name="Lee S.J."/>
            <person name="Yim H.S."/>
            <person name="Lee J.H."/>
            <person name="Bhattacharya D."/>
            <person name="Yoon H.S."/>
        </authorList>
    </citation>
    <scope>NUCLEOTIDE SEQUENCE [LARGE SCALE GENOMIC DNA]</scope>
    <source>
        <strain evidence="1 2">SKKU-2015</strain>
        <tissue evidence="1">Whole body</tissue>
    </source>
</reference>
<comment type="caution">
    <text evidence="1">The sequence shown here is derived from an EMBL/GenBank/DDBJ whole genome shotgun (WGS) entry which is preliminary data.</text>
</comment>
<evidence type="ECO:0000313" key="2">
    <source>
        <dbReference type="Proteomes" id="UP000247409"/>
    </source>
</evidence>
<sequence>MLEYTVVSLCDELPPGEKNDFWARVENTEPSANDKRLSAISNWSADARAAFEHILGSHGLSVAAEHGQFVDLAVVNEAKKSAGRGITPLI</sequence>
<dbReference type="Proteomes" id="UP000247409">
    <property type="component" value="Unassembled WGS sequence"/>
</dbReference>
<organism evidence="1 2">
    <name type="scientific">Gracilariopsis chorda</name>
    <dbReference type="NCBI Taxonomy" id="448386"/>
    <lineage>
        <taxon>Eukaryota</taxon>
        <taxon>Rhodophyta</taxon>
        <taxon>Florideophyceae</taxon>
        <taxon>Rhodymeniophycidae</taxon>
        <taxon>Gracilariales</taxon>
        <taxon>Gracilariaceae</taxon>
        <taxon>Gracilariopsis</taxon>
    </lineage>
</organism>
<proteinExistence type="predicted"/>